<dbReference type="EMBL" id="CACSHJ010000087">
    <property type="protein sequence ID" value="CAA0267435.1"/>
    <property type="molecule type" value="Genomic_DNA"/>
</dbReference>
<dbReference type="RefSeq" id="NP_001031141.1">
    <property type="nucleotide sequence ID" value="NM_001036064.2"/>
</dbReference>
<dbReference type="PROSITE" id="PS51257">
    <property type="entry name" value="PROKAR_LIPOPROTEIN"/>
    <property type="match status" value="1"/>
</dbReference>
<keyword evidence="6" id="KW-0732">Signal</keyword>
<gene>
    <name evidence="8" type="ORF">AN1_LOCUS3531</name>
    <name evidence="7" type="ORF">C24_LOCUS3443</name>
</gene>
<dbReference type="Proteomes" id="UP000426265">
    <property type="component" value="Unassembled WGS sequence"/>
</dbReference>
<keyword evidence="5" id="KW-1015">Disulfide bond</keyword>
<protein>
    <submittedName>
        <fullName evidence="7">Uncharacterized protein</fullName>
    </submittedName>
</protein>
<evidence type="ECO:0000256" key="6">
    <source>
        <dbReference type="SAM" id="SignalP"/>
    </source>
</evidence>
<dbReference type="KEGG" id="ath:AT1G35435"/>
<sequence>MALSKFQLVALLITYTLLFSCQSKIVKRMQVGPSECVYRGRCRDSYECRSRCGPPEFSHETLGLCMFDYDDYEYFCCCTTNY</sequence>
<dbReference type="Proteomes" id="UP000434276">
    <property type="component" value="Unassembled WGS sequence"/>
</dbReference>
<evidence type="ECO:0000313" key="9">
    <source>
        <dbReference type="Proteomes" id="UP000426265"/>
    </source>
</evidence>
<dbReference type="OMA" id="YEDECIY"/>
<evidence type="ECO:0000313" key="7">
    <source>
        <dbReference type="EMBL" id="CAA0267435.1"/>
    </source>
</evidence>
<dbReference type="GO" id="GO:0050832">
    <property type="term" value="P:defense response to fungus"/>
    <property type="evidence" value="ECO:0007669"/>
    <property type="project" value="UniProtKB-KW"/>
</dbReference>
<organism evidence="7 10">
    <name type="scientific">Arabidopsis thaliana</name>
    <name type="common">Mouse-ear cress</name>
    <dbReference type="NCBI Taxonomy" id="3702"/>
    <lineage>
        <taxon>Eukaryota</taxon>
        <taxon>Viridiplantae</taxon>
        <taxon>Streptophyta</taxon>
        <taxon>Embryophyta</taxon>
        <taxon>Tracheophyta</taxon>
        <taxon>Spermatophyta</taxon>
        <taxon>Magnoliopsida</taxon>
        <taxon>eudicotyledons</taxon>
        <taxon>Gunneridae</taxon>
        <taxon>Pentapetalae</taxon>
        <taxon>rosids</taxon>
        <taxon>malvids</taxon>
        <taxon>Brassicales</taxon>
        <taxon>Brassicaceae</taxon>
        <taxon>Camelineae</taxon>
        <taxon>Arabidopsis</taxon>
    </lineage>
</organism>
<proteinExistence type="inferred from homology"/>
<evidence type="ECO:0000256" key="4">
    <source>
        <dbReference type="ARBA" id="ARBA00022821"/>
    </source>
</evidence>
<dbReference type="GO" id="GO:0031640">
    <property type="term" value="P:killing of cells of another organism"/>
    <property type="evidence" value="ECO:0007669"/>
    <property type="project" value="UniProtKB-KW"/>
</dbReference>
<accession>A0A5S9WNS9</accession>
<feature type="chain" id="PRO_5038308378" evidence="6">
    <location>
        <begin position="24"/>
        <end position="82"/>
    </location>
</feature>
<dbReference type="ExpressionAtlas" id="A0A5S9WNS9">
    <property type="expression patterns" value="baseline"/>
</dbReference>
<evidence type="ECO:0000313" key="10">
    <source>
        <dbReference type="Proteomes" id="UP000434276"/>
    </source>
</evidence>
<accession>A0A654EFH2</accession>
<dbReference type="EMBL" id="CACRSJ010000104">
    <property type="protein sequence ID" value="VYS48047.1"/>
    <property type="molecule type" value="Genomic_DNA"/>
</dbReference>
<dbReference type="OrthoDB" id="1026129at2759"/>
<evidence type="ECO:0000256" key="3">
    <source>
        <dbReference type="ARBA" id="ARBA00022577"/>
    </source>
</evidence>
<dbReference type="Pfam" id="PF25052">
    <property type="entry name" value="AtDEF-like"/>
    <property type="match status" value="1"/>
</dbReference>
<feature type="signal peptide" evidence="6">
    <location>
        <begin position="1"/>
        <end position="23"/>
    </location>
</feature>
<evidence type="ECO:0000256" key="1">
    <source>
        <dbReference type="ARBA" id="ARBA00006722"/>
    </source>
</evidence>
<name>A0A5S9WNS9_ARATH</name>
<evidence type="ECO:0000313" key="8">
    <source>
        <dbReference type="EMBL" id="VYS48047.1"/>
    </source>
</evidence>
<reference evidence="7 10" key="1">
    <citation type="submission" date="2019-12" db="EMBL/GenBank/DDBJ databases">
        <authorList>
            <person name="Jiao W.-B."/>
            <person name="Schneeberger K."/>
        </authorList>
    </citation>
    <scope>NUCLEOTIDE SEQUENCE [LARGE SCALE GENOMIC DNA]</scope>
    <source>
        <strain evidence="9">cv. An-1</strain>
        <strain evidence="10">cv. C24</strain>
    </source>
</reference>
<keyword evidence="4" id="KW-0611">Plant defense</keyword>
<evidence type="ECO:0000256" key="5">
    <source>
        <dbReference type="ARBA" id="ARBA00023157"/>
    </source>
</evidence>
<dbReference type="AlphaFoldDB" id="A0A5S9WNS9"/>
<keyword evidence="3" id="KW-0295">Fungicide</keyword>
<comment type="similarity">
    <text evidence="1">Belongs to the DEFL family.</text>
</comment>
<dbReference type="InterPro" id="IPR010851">
    <property type="entry name" value="DEFL"/>
</dbReference>
<keyword evidence="2" id="KW-0929">Antimicrobial</keyword>
<evidence type="ECO:0000256" key="2">
    <source>
        <dbReference type="ARBA" id="ARBA00022529"/>
    </source>
</evidence>